<dbReference type="SUPFAM" id="SSF53474">
    <property type="entry name" value="alpha/beta-Hydrolases"/>
    <property type="match status" value="1"/>
</dbReference>
<sequence>MSGNLPQQVQSVGSLRGFSVQQLYYLHGFASSSQSEKARLTQDYFAALPGVQLTALDLPYTPAEAMATLQQQITAPPAAIIGSSLGGFLATVLAEQYGCRACLINPAVAPHKVLADYIGEYQHPVLQQRYQVRTEHMSQLASLMPLTLKRPEQYFVLLQSGDEVLDYRQALKYYQGARFELVEGGDHSFVGYQQYLAQIAEFCLQQP</sequence>
<dbReference type="InterPro" id="IPR029058">
    <property type="entry name" value="AB_hydrolase_fold"/>
</dbReference>
<dbReference type="eggNOG" id="COG3150">
    <property type="taxonomic scope" value="Bacteria"/>
</dbReference>
<reference evidence="1 2" key="1">
    <citation type="journal article" date="2012" name="J. Bacteriol.">
        <title>Genome Sequence of Extracellular-Protease-Producing Alishewanella jeotgali Isolated from Traditional Korean Fermented Seafood.</title>
        <authorList>
            <person name="Jung J."/>
            <person name="Chun J."/>
            <person name="Park W."/>
        </authorList>
    </citation>
    <scope>NUCLEOTIDE SEQUENCE [LARGE SCALE GENOMIC DNA]</scope>
    <source>
        <strain evidence="1 2">KCTC 22429</strain>
    </source>
</reference>
<organism evidence="1 2">
    <name type="scientific">Alishewanella jeotgali KCTC 22429</name>
    <dbReference type="NCBI Taxonomy" id="1129374"/>
    <lineage>
        <taxon>Bacteria</taxon>
        <taxon>Pseudomonadati</taxon>
        <taxon>Pseudomonadota</taxon>
        <taxon>Gammaproteobacteria</taxon>
        <taxon>Alteromonadales</taxon>
        <taxon>Alteromonadaceae</taxon>
        <taxon>Alishewanella</taxon>
    </lineage>
</organism>
<accession>H3ZG93</accession>
<dbReference type="AlphaFoldDB" id="H3ZG93"/>
<dbReference type="STRING" id="1129374.AJE_11949"/>
<gene>
    <name evidence="1" type="ORF">AJE_11949</name>
</gene>
<evidence type="ECO:0000313" key="2">
    <source>
        <dbReference type="Proteomes" id="UP000012046"/>
    </source>
</evidence>
<dbReference type="ESTHER" id="9alte-h3zg93">
    <property type="family name" value="abh_upf00227"/>
</dbReference>
<protein>
    <recommendedName>
        <fullName evidence="3">Esterase</fullName>
    </recommendedName>
</protein>
<dbReference type="Gene3D" id="3.40.50.1820">
    <property type="entry name" value="alpha/beta hydrolase"/>
    <property type="match status" value="1"/>
</dbReference>
<dbReference type="Proteomes" id="UP000012046">
    <property type="component" value="Unassembled WGS sequence"/>
</dbReference>
<dbReference type="EMBL" id="AHTH01000039">
    <property type="protein sequence ID" value="EHR40413.1"/>
    <property type="molecule type" value="Genomic_DNA"/>
</dbReference>
<name>H3ZG93_9ALTE</name>
<evidence type="ECO:0000313" key="1">
    <source>
        <dbReference type="EMBL" id="EHR40413.1"/>
    </source>
</evidence>
<comment type="caution">
    <text evidence="1">The sequence shown here is derived from an EMBL/GenBank/DDBJ whole genome shotgun (WGS) entry which is preliminary data.</text>
</comment>
<keyword evidence="2" id="KW-1185">Reference proteome</keyword>
<dbReference type="InterPro" id="IPR008886">
    <property type="entry name" value="UPF0227/Esterase_YqiA"/>
</dbReference>
<dbReference type="PANTHER" id="PTHR35602:SF3">
    <property type="entry name" value="ESTERASE YQIA"/>
    <property type="match status" value="1"/>
</dbReference>
<dbReference type="PANTHER" id="PTHR35602">
    <property type="entry name" value="ESTERASE YQIA-RELATED"/>
    <property type="match status" value="1"/>
</dbReference>
<dbReference type="Pfam" id="PF05728">
    <property type="entry name" value="UPF0227"/>
    <property type="match status" value="1"/>
</dbReference>
<dbReference type="PATRIC" id="fig|1129374.4.peg.2374"/>
<evidence type="ECO:0008006" key="3">
    <source>
        <dbReference type="Google" id="ProtNLM"/>
    </source>
</evidence>
<proteinExistence type="predicted"/>